<organism evidence="4 5">
    <name type="scientific">Anopheles minimus</name>
    <dbReference type="NCBI Taxonomy" id="112268"/>
    <lineage>
        <taxon>Eukaryota</taxon>
        <taxon>Metazoa</taxon>
        <taxon>Ecdysozoa</taxon>
        <taxon>Arthropoda</taxon>
        <taxon>Hexapoda</taxon>
        <taxon>Insecta</taxon>
        <taxon>Pterygota</taxon>
        <taxon>Neoptera</taxon>
        <taxon>Endopterygota</taxon>
        <taxon>Diptera</taxon>
        <taxon>Nematocera</taxon>
        <taxon>Culicoidea</taxon>
        <taxon>Culicidae</taxon>
        <taxon>Anophelinae</taxon>
        <taxon>Anopheles</taxon>
    </lineage>
</organism>
<proteinExistence type="predicted"/>
<dbReference type="SUPFAM" id="SSF52540">
    <property type="entry name" value="P-loop containing nucleoside triphosphate hydrolases"/>
    <property type="match status" value="1"/>
</dbReference>
<name>A0A182VQG0_9DIPT</name>
<dbReference type="GO" id="GO:0035006">
    <property type="term" value="P:melanization defense response"/>
    <property type="evidence" value="ECO:0007669"/>
    <property type="project" value="UniProtKB-ARBA"/>
</dbReference>
<dbReference type="GO" id="GO:0022412">
    <property type="term" value="P:cellular process involved in reproduction in multicellular organism"/>
    <property type="evidence" value="ECO:0007669"/>
    <property type="project" value="UniProtKB-ARBA"/>
</dbReference>
<evidence type="ECO:0000256" key="1">
    <source>
        <dbReference type="ARBA" id="ARBA00022741"/>
    </source>
</evidence>
<dbReference type="PANTHER" id="PTHR24072">
    <property type="entry name" value="RHO FAMILY GTPASE"/>
    <property type="match status" value="1"/>
</dbReference>
<dbReference type="PRINTS" id="PR00449">
    <property type="entry name" value="RASTRNSFRMNG"/>
</dbReference>
<keyword evidence="2" id="KW-0342">GTP-binding</keyword>
<dbReference type="InterPro" id="IPR003578">
    <property type="entry name" value="Small_GTPase_Rho"/>
</dbReference>
<reference evidence="5" key="1">
    <citation type="submission" date="2013-03" db="EMBL/GenBank/DDBJ databases">
        <title>The Genome Sequence of Anopheles minimus MINIMUS1.</title>
        <authorList>
            <consortium name="The Broad Institute Genomics Platform"/>
            <person name="Neafsey D.E."/>
            <person name="Walton C."/>
            <person name="Walker B."/>
            <person name="Young S.K."/>
            <person name="Zeng Q."/>
            <person name="Gargeya S."/>
            <person name="Fitzgerald M."/>
            <person name="Haas B."/>
            <person name="Abouelleil A."/>
            <person name="Allen A.W."/>
            <person name="Alvarado L."/>
            <person name="Arachchi H.M."/>
            <person name="Berlin A.M."/>
            <person name="Chapman S.B."/>
            <person name="Gainer-Dewar J."/>
            <person name="Goldberg J."/>
            <person name="Griggs A."/>
            <person name="Gujja S."/>
            <person name="Hansen M."/>
            <person name="Howarth C."/>
            <person name="Imamovic A."/>
            <person name="Ireland A."/>
            <person name="Larimer J."/>
            <person name="McCowan C."/>
            <person name="Murphy C."/>
            <person name="Pearson M."/>
            <person name="Poon T.W."/>
            <person name="Priest M."/>
            <person name="Roberts A."/>
            <person name="Saif S."/>
            <person name="Shea T."/>
            <person name="Sisk P."/>
            <person name="Sykes S."/>
            <person name="Wortman J."/>
            <person name="Nusbaum C."/>
            <person name="Birren B."/>
        </authorList>
    </citation>
    <scope>NUCLEOTIDE SEQUENCE [LARGE SCALE GENOMIC DNA]</scope>
    <source>
        <strain evidence="5">MINIMUS1</strain>
    </source>
</reference>
<keyword evidence="5" id="KW-1185">Reference proteome</keyword>
<feature type="compositionally biased region" description="Basic and acidic residues" evidence="3">
    <location>
        <begin position="41"/>
        <end position="54"/>
    </location>
</feature>
<dbReference type="Proteomes" id="UP000075920">
    <property type="component" value="Unassembled WGS sequence"/>
</dbReference>
<reference evidence="4" key="2">
    <citation type="submission" date="2020-05" db="UniProtKB">
        <authorList>
            <consortium name="EnsemblMetazoa"/>
        </authorList>
    </citation>
    <scope>IDENTIFICATION</scope>
    <source>
        <strain evidence="4">MINIMUS1</strain>
    </source>
</reference>
<sequence>MTAVPDIRIVLRRHSSDTSSSEKSRHALVKEKKNSKRSKIEKKEKSKQKPENRTSEVNLSPNVKCVLVGDGAVGKTNLILSYIQDRFTHEYVPTAFDKYNDRVVNVLPATVGMVVIIPGPETIYTPDGWQQGNRRTTKANIMVIGILLSVLRPEVDNSGTSSTMNGNYSFCAALRCLELRGNGDK</sequence>
<protein>
    <submittedName>
        <fullName evidence="4">Uncharacterized protein</fullName>
    </submittedName>
</protein>
<dbReference type="GO" id="GO:0035099">
    <property type="term" value="P:hemocyte migration"/>
    <property type="evidence" value="ECO:0007669"/>
    <property type="project" value="UniProtKB-ARBA"/>
</dbReference>
<dbReference type="InterPro" id="IPR027417">
    <property type="entry name" value="P-loop_NTPase"/>
</dbReference>
<dbReference type="Pfam" id="PF00071">
    <property type="entry name" value="Ras"/>
    <property type="match status" value="1"/>
</dbReference>
<evidence type="ECO:0000256" key="3">
    <source>
        <dbReference type="SAM" id="MobiDB-lite"/>
    </source>
</evidence>
<evidence type="ECO:0000313" key="5">
    <source>
        <dbReference type="Proteomes" id="UP000075920"/>
    </source>
</evidence>
<dbReference type="Gene3D" id="3.40.50.300">
    <property type="entry name" value="P-loop containing nucleotide triphosphate hydrolases"/>
    <property type="match status" value="1"/>
</dbReference>
<feature type="region of interest" description="Disordered" evidence="3">
    <location>
        <begin position="1"/>
        <end position="57"/>
    </location>
</feature>
<feature type="compositionally biased region" description="Basic and acidic residues" evidence="3">
    <location>
        <begin position="14"/>
        <end position="32"/>
    </location>
</feature>
<dbReference type="AlphaFoldDB" id="A0A182VQG0"/>
<dbReference type="VEuPathDB" id="VectorBase:AMIN000289"/>
<dbReference type="GO" id="GO:0001667">
    <property type="term" value="P:ameboidal-type cell migration"/>
    <property type="evidence" value="ECO:0007669"/>
    <property type="project" value="UniProtKB-ARBA"/>
</dbReference>
<dbReference type="EnsemblMetazoa" id="AMIN000289-RA">
    <property type="protein sequence ID" value="AMIN000289-PA"/>
    <property type="gene ID" value="AMIN000289"/>
</dbReference>
<evidence type="ECO:0000256" key="2">
    <source>
        <dbReference type="ARBA" id="ARBA00023134"/>
    </source>
</evidence>
<dbReference type="GO" id="GO:0003924">
    <property type="term" value="F:GTPase activity"/>
    <property type="evidence" value="ECO:0007669"/>
    <property type="project" value="InterPro"/>
</dbReference>
<dbReference type="GO" id="GO:0003006">
    <property type="term" value="P:developmental process involved in reproduction"/>
    <property type="evidence" value="ECO:0007669"/>
    <property type="project" value="UniProtKB-ARBA"/>
</dbReference>
<evidence type="ECO:0000313" key="4">
    <source>
        <dbReference type="EnsemblMetazoa" id="AMIN000289-PA"/>
    </source>
</evidence>
<accession>A0A182VQG0</accession>
<dbReference type="STRING" id="112268.A0A182VQG0"/>
<dbReference type="GO" id="GO:0007264">
    <property type="term" value="P:small GTPase-mediated signal transduction"/>
    <property type="evidence" value="ECO:0007669"/>
    <property type="project" value="InterPro"/>
</dbReference>
<dbReference type="GO" id="GO:0005525">
    <property type="term" value="F:GTP binding"/>
    <property type="evidence" value="ECO:0007669"/>
    <property type="project" value="UniProtKB-KW"/>
</dbReference>
<keyword evidence="1" id="KW-0547">Nucleotide-binding</keyword>
<dbReference type="InterPro" id="IPR001806">
    <property type="entry name" value="Small_GTPase"/>
</dbReference>